<feature type="transmembrane region" description="Helical" evidence="1">
    <location>
        <begin position="51"/>
        <end position="74"/>
    </location>
</feature>
<keyword evidence="3" id="KW-1185">Reference proteome</keyword>
<keyword evidence="1" id="KW-0472">Membrane</keyword>
<keyword evidence="1" id="KW-1133">Transmembrane helix</keyword>
<dbReference type="AlphaFoldDB" id="A2DRA1"/>
<organism evidence="2 3">
    <name type="scientific">Trichomonas vaginalis (strain ATCC PRA-98 / G3)</name>
    <dbReference type="NCBI Taxonomy" id="412133"/>
    <lineage>
        <taxon>Eukaryota</taxon>
        <taxon>Metamonada</taxon>
        <taxon>Parabasalia</taxon>
        <taxon>Trichomonadida</taxon>
        <taxon>Trichomonadidae</taxon>
        <taxon>Trichomonas</taxon>
    </lineage>
</organism>
<sequence length="230" mass="25563">MCRCTCRTMSMEQEKSVMTHGFIFFSIMQTITVVILCSISMAYLSSGNVSYFLPVDIVTLMIGIIFLSIIILIVGWSSALNNTACLWMLFHVFMYCLLLIEMLVSMLTSNVSSFVAAADKEWEKSEPSERFRIGLDLSCCGFWNSTDRNATVCQTGVKACSAVIRTIMTNLRNTASVALFVCFVFGMFIDFAGCGICFHPDTITFAEHEQEEALLVPAIVANASTYKNLN</sequence>
<dbReference type="InParanoid" id="A2DRA1"/>
<gene>
    <name evidence="2" type="ORF">TVAG_297060</name>
</gene>
<accession>A2DRA1</accession>
<feature type="transmembrane region" description="Helical" evidence="1">
    <location>
        <begin position="21"/>
        <end position="45"/>
    </location>
</feature>
<dbReference type="RefSeq" id="XP_001329250.1">
    <property type="nucleotide sequence ID" value="XM_001329215.1"/>
</dbReference>
<dbReference type="VEuPathDB" id="TrichDB:TVAG_297060"/>
<evidence type="ECO:0008006" key="4">
    <source>
        <dbReference type="Google" id="ProtNLM"/>
    </source>
</evidence>
<proteinExistence type="predicted"/>
<reference evidence="2" key="1">
    <citation type="submission" date="2006-10" db="EMBL/GenBank/DDBJ databases">
        <authorList>
            <person name="Amadeo P."/>
            <person name="Zhao Q."/>
            <person name="Wortman J."/>
            <person name="Fraser-Liggett C."/>
            <person name="Carlton J."/>
        </authorList>
    </citation>
    <scope>NUCLEOTIDE SEQUENCE</scope>
    <source>
        <strain evidence="2">G3</strain>
    </source>
</reference>
<name>A2DRA1_TRIV3</name>
<evidence type="ECO:0000313" key="3">
    <source>
        <dbReference type="Proteomes" id="UP000001542"/>
    </source>
</evidence>
<feature type="transmembrane region" description="Helical" evidence="1">
    <location>
        <begin position="177"/>
        <end position="198"/>
    </location>
</feature>
<reference evidence="2" key="2">
    <citation type="journal article" date="2007" name="Science">
        <title>Draft genome sequence of the sexually transmitted pathogen Trichomonas vaginalis.</title>
        <authorList>
            <person name="Carlton J.M."/>
            <person name="Hirt R.P."/>
            <person name="Silva J.C."/>
            <person name="Delcher A.L."/>
            <person name="Schatz M."/>
            <person name="Zhao Q."/>
            <person name="Wortman J.R."/>
            <person name="Bidwell S.L."/>
            <person name="Alsmark U.C.M."/>
            <person name="Besteiro S."/>
            <person name="Sicheritz-Ponten T."/>
            <person name="Noel C.J."/>
            <person name="Dacks J.B."/>
            <person name="Foster P.G."/>
            <person name="Simillion C."/>
            <person name="Van de Peer Y."/>
            <person name="Miranda-Saavedra D."/>
            <person name="Barton G.J."/>
            <person name="Westrop G.D."/>
            <person name="Mueller S."/>
            <person name="Dessi D."/>
            <person name="Fiori P.L."/>
            <person name="Ren Q."/>
            <person name="Paulsen I."/>
            <person name="Zhang H."/>
            <person name="Bastida-Corcuera F.D."/>
            <person name="Simoes-Barbosa A."/>
            <person name="Brown M.T."/>
            <person name="Hayes R.D."/>
            <person name="Mukherjee M."/>
            <person name="Okumura C.Y."/>
            <person name="Schneider R."/>
            <person name="Smith A.J."/>
            <person name="Vanacova S."/>
            <person name="Villalvazo M."/>
            <person name="Haas B.J."/>
            <person name="Pertea M."/>
            <person name="Feldblyum T.V."/>
            <person name="Utterback T.R."/>
            <person name="Shu C.L."/>
            <person name="Osoegawa K."/>
            <person name="de Jong P.J."/>
            <person name="Hrdy I."/>
            <person name="Horvathova L."/>
            <person name="Zubacova Z."/>
            <person name="Dolezal P."/>
            <person name="Malik S.B."/>
            <person name="Logsdon J.M. Jr."/>
            <person name="Henze K."/>
            <person name="Gupta A."/>
            <person name="Wang C.C."/>
            <person name="Dunne R.L."/>
            <person name="Upcroft J.A."/>
            <person name="Upcroft P."/>
            <person name="White O."/>
            <person name="Salzberg S.L."/>
            <person name="Tang P."/>
            <person name="Chiu C.-H."/>
            <person name="Lee Y.-S."/>
            <person name="Embley T.M."/>
            <person name="Coombs G.H."/>
            <person name="Mottram J.C."/>
            <person name="Tachezy J."/>
            <person name="Fraser-Liggett C.M."/>
            <person name="Johnson P.J."/>
        </authorList>
    </citation>
    <scope>NUCLEOTIDE SEQUENCE [LARGE SCALE GENOMIC DNA]</scope>
    <source>
        <strain evidence="2">G3</strain>
    </source>
</reference>
<feature type="transmembrane region" description="Helical" evidence="1">
    <location>
        <begin position="86"/>
        <end position="107"/>
    </location>
</feature>
<evidence type="ECO:0000313" key="2">
    <source>
        <dbReference type="EMBL" id="EAY17027.1"/>
    </source>
</evidence>
<dbReference type="VEuPathDB" id="TrichDB:TVAGG3_0512620"/>
<dbReference type="OrthoDB" id="2279611at2759"/>
<keyword evidence="1" id="KW-0812">Transmembrane</keyword>
<protein>
    <recommendedName>
        <fullName evidence="4">Tetraspanin family protein</fullName>
    </recommendedName>
</protein>
<evidence type="ECO:0000256" key="1">
    <source>
        <dbReference type="SAM" id="Phobius"/>
    </source>
</evidence>
<dbReference type="EMBL" id="DS113235">
    <property type="protein sequence ID" value="EAY17027.1"/>
    <property type="molecule type" value="Genomic_DNA"/>
</dbReference>
<dbReference type="KEGG" id="tva:4775041"/>
<dbReference type="Proteomes" id="UP000001542">
    <property type="component" value="Unassembled WGS sequence"/>
</dbReference>